<name>A0AC61L398_9EURY</name>
<dbReference type="Proteomes" id="UP000248329">
    <property type="component" value="Unassembled WGS sequence"/>
</dbReference>
<protein>
    <submittedName>
        <fullName evidence="1">Phosphoribosylformylglycinamidine cyclo-ligase</fullName>
    </submittedName>
</protein>
<reference evidence="1" key="1">
    <citation type="submission" date="2018-01" db="EMBL/GenBank/DDBJ databases">
        <authorList>
            <person name="Krukenberg V."/>
        </authorList>
    </citation>
    <scope>NUCLEOTIDE SEQUENCE</scope>
    <source>
        <strain evidence="1">E20ANME2</strain>
    </source>
</reference>
<dbReference type="EMBL" id="PQXF01000012">
    <property type="protein sequence ID" value="PXF60727.1"/>
    <property type="molecule type" value="Genomic_DNA"/>
</dbReference>
<evidence type="ECO:0000313" key="2">
    <source>
        <dbReference type="Proteomes" id="UP000248329"/>
    </source>
</evidence>
<comment type="caution">
    <text evidence="1">The sequence shown here is derived from an EMBL/GenBank/DDBJ whole genome shotgun (WGS) entry which is preliminary data.</text>
</comment>
<accession>A0AC61L398</accession>
<sequence>MDDYVTYQAAGADTGKVEIALQRIVELCKGTFDFRNTIGKPAIPIGHFSGVIDIGDGRAMAVKTDGVGTKVFIAQEMEKYDTVGIDCVAMNVNDILCVGALPVSMVDYIAVQEPDPALLENIVEGVVEGCRRAEVTLSGGEIAIMPEMIRGPRENRGFDLVGMGVGIVSKDKIITGDTIEEGDVILGLASSGVHSNGMTLARKVLLGKFGADEYVDELGRTVGEELLEPTNIYVNEIREMLDSGLDLRSLAHITGDGFLNLRRVSRDCGFKIDNLPKTPHIFELIRKHGPVSAAEMYQVYNMGIGFCIVLPADEVDSAMQIAEKHGKGCYKIGSTFKDPEKTVILEEPRLRSAGSQFVEY</sequence>
<organism evidence="1 2">
    <name type="scientific">Candidatus Methanogaster sp</name>
    <dbReference type="NCBI Taxonomy" id="3386292"/>
    <lineage>
        <taxon>Archaea</taxon>
        <taxon>Methanobacteriati</taxon>
        <taxon>Methanobacteriota</taxon>
        <taxon>Stenosarchaea group</taxon>
        <taxon>Methanomicrobia</taxon>
        <taxon>Methanosarcinales</taxon>
        <taxon>ANME-2 cluster</taxon>
        <taxon>Candidatus Methanogasteraceae</taxon>
        <taxon>Candidatus Methanogaster</taxon>
    </lineage>
</organism>
<gene>
    <name evidence="1" type="primary">purM</name>
    <name evidence="1" type="ORF">C4B59_07815</name>
</gene>
<proteinExistence type="predicted"/>
<evidence type="ECO:0000313" key="1">
    <source>
        <dbReference type="EMBL" id="PXF60727.1"/>
    </source>
</evidence>